<dbReference type="InterPro" id="IPR012349">
    <property type="entry name" value="Split_barrel_FMN-bd"/>
</dbReference>
<dbReference type="PANTHER" id="PTHR30466:SF1">
    <property type="entry name" value="FMN REDUCTASE (NADH) RUTF"/>
    <property type="match status" value="1"/>
</dbReference>
<accession>A0A318NFZ1</accession>
<sequence length="173" mass="18396">MTSPTAATTDSEGRLSPSRFRQVAGHFATGVTVLTTGYPGELLGTTVNSFVTVSTDPLLVLVSLVTDGRARTSVGNAGNFVVNILGADQAEAARRFARNDRSTGVAAFADLRWRPAPHSGAPILLDGIGYFECRVTEAVPAGDHTLYIAAVRDFDLLSDAEPLLFVRSRLTRC</sequence>
<dbReference type="InterPro" id="IPR002563">
    <property type="entry name" value="Flavin_Rdtase-like_dom"/>
</dbReference>
<gene>
    <name evidence="3" type="ORF">C7C45_23425</name>
</gene>
<dbReference type="EMBL" id="PYBV01000030">
    <property type="protein sequence ID" value="PYC66849.1"/>
    <property type="molecule type" value="Genomic_DNA"/>
</dbReference>
<protein>
    <submittedName>
        <fullName evidence="3">Flavin reductase</fullName>
    </submittedName>
</protein>
<dbReference type="InterPro" id="IPR050268">
    <property type="entry name" value="NADH-dep_flavin_reductase"/>
</dbReference>
<dbReference type="AlphaFoldDB" id="A0A318NFZ1"/>
<dbReference type="RefSeq" id="WP_110565852.1">
    <property type="nucleotide sequence ID" value="NZ_PYBV01000030.1"/>
</dbReference>
<dbReference type="SMART" id="SM00903">
    <property type="entry name" value="Flavin_Reduct"/>
    <property type="match status" value="1"/>
</dbReference>
<evidence type="ECO:0000313" key="4">
    <source>
        <dbReference type="Proteomes" id="UP000248333"/>
    </source>
</evidence>
<dbReference type="Gene3D" id="2.30.110.10">
    <property type="entry name" value="Electron Transport, Fmn-binding Protein, Chain A"/>
    <property type="match status" value="1"/>
</dbReference>
<keyword evidence="4" id="KW-1185">Reference proteome</keyword>
<dbReference type="Pfam" id="PF01613">
    <property type="entry name" value="Flavin_Reduct"/>
    <property type="match status" value="1"/>
</dbReference>
<dbReference type="GO" id="GO:0042602">
    <property type="term" value="F:riboflavin reductase (NADPH) activity"/>
    <property type="evidence" value="ECO:0007669"/>
    <property type="project" value="TreeGrafter"/>
</dbReference>
<feature type="domain" description="Flavin reductase like" evidence="2">
    <location>
        <begin position="24"/>
        <end position="172"/>
    </location>
</feature>
<organism evidence="3 4">
    <name type="scientific">Micromonospora arborensis</name>
    <dbReference type="NCBI Taxonomy" id="2116518"/>
    <lineage>
        <taxon>Bacteria</taxon>
        <taxon>Bacillati</taxon>
        <taxon>Actinomycetota</taxon>
        <taxon>Actinomycetes</taxon>
        <taxon>Micromonosporales</taxon>
        <taxon>Micromonosporaceae</taxon>
        <taxon>Micromonospora</taxon>
    </lineage>
</organism>
<evidence type="ECO:0000313" key="3">
    <source>
        <dbReference type="EMBL" id="PYC66849.1"/>
    </source>
</evidence>
<name>A0A318NFZ1_9ACTN</name>
<dbReference type="OrthoDB" id="9792858at2"/>
<proteinExistence type="predicted"/>
<dbReference type="GO" id="GO:0010181">
    <property type="term" value="F:FMN binding"/>
    <property type="evidence" value="ECO:0007669"/>
    <property type="project" value="InterPro"/>
</dbReference>
<dbReference type="SUPFAM" id="SSF50475">
    <property type="entry name" value="FMN-binding split barrel"/>
    <property type="match status" value="1"/>
</dbReference>
<evidence type="ECO:0000259" key="2">
    <source>
        <dbReference type="SMART" id="SM00903"/>
    </source>
</evidence>
<keyword evidence="1" id="KW-0560">Oxidoreductase</keyword>
<dbReference type="PANTHER" id="PTHR30466">
    <property type="entry name" value="FLAVIN REDUCTASE"/>
    <property type="match status" value="1"/>
</dbReference>
<dbReference type="Proteomes" id="UP000248333">
    <property type="component" value="Unassembled WGS sequence"/>
</dbReference>
<comment type="caution">
    <text evidence="3">The sequence shown here is derived from an EMBL/GenBank/DDBJ whole genome shotgun (WGS) entry which is preliminary data.</text>
</comment>
<reference evidence="3 4" key="1">
    <citation type="submission" date="2018-03" db="EMBL/GenBank/DDBJ databases">
        <title>Bioinformatic expansion and discovery of thiopeptide antibiotics.</title>
        <authorList>
            <person name="Schwalen C.J."/>
            <person name="Hudson G.A."/>
            <person name="Mitchell D.A."/>
        </authorList>
    </citation>
    <scope>NUCLEOTIDE SEQUENCE [LARGE SCALE GENOMIC DNA]</scope>
    <source>
        <strain evidence="3 4">NRRL 8041</strain>
    </source>
</reference>
<evidence type="ECO:0000256" key="1">
    <source>
        <dbReference type="ARBA" id="ARBA00023002"/>
    </source>
</evidence>